<dbReference type="EMBL" id="LIHL02000008">
    <property type="protein sequence ID" value="KAF5463135.1"/>
    <property type="molecule type" value="Genomic_DNA"/>
</dbReference>
<organism evidence="2 3">
    <name type="scientific">Juglans regia</name>
    <name type="common">English walnut</name>
    <dbReference type="NCBI Taxonomy" id="51240"/>
    <lineage>
        <taxon>Eukaryota</taxon>
        <taxon>Viridiplantae</taxon>
        <taxon>Streptophyta</taxon>
        <taxon>Embryophyta</taxon>
        <taxon>Tracheophyta</taxon>
        <taxon>Spermatophyta</taxon>
        <taxon>Magnoliopsida</taxon>
        <taxon>eudicotyledons</taxon>
        <taxon>Gunneridae</taxon>
        <taxon>Pentapetalae</taxon>
        <taxon>rosids</taxon>
        <taxon>fabids</taxon>
        <taxon>Fagales</taxon>
        <taxon>Juglandaceae</taxon>
        <taxon>Juglans</taxon>
    </lineage>
</organism>
<dbReference type="PANTHER" id="PTHR48049:SF60">
    <property type="entry name" value="UDP-GLYCOSYLTRANSFERASE 91B1"/>
    <property type="match status" value="1"/>
</dbReference>
<evidence type="ECO:0000313" key="3">
    <source>
        <dbReference type="Proteomes" id="UP000619265"/>
    </source>
</evidence>
<protein>
    <recommendedName>
        <fullName evidence="4">UDP-rhamnose:rhamnosyltransferase 1</fullName>
    </recommendedName>
</protein>
<reference evidence="2" key="1">
    <citation type="submission" date="2015-10" db="EMBL/GenBank/DDBJ databases">
        <authorList>
            <person name="Martinez-Garcia P.J."/>
            <person name="Crepeau M.W."/>
            <person name="Puiu D."/>
            <person name="Gonzalez-Ibeas D."/>
            <person name="Whalen J."/>
            <person name="Stevens K."/>
            <person name="Paul R."/>
            <person name="Butterfield T."/>
            <person name="Britton M."/>
            <person name="Reagan R."/>
            <person name="Chakraborty S."/>
            <person name="Walawage S.L."/>
            <person name="Vasquez-Gross H.A."/>
            <person name="Cardeno C."/>
            <person name="Famula R."/>
            <person name="Pratt K."/>
            <person name="Kuruganti S."/>
            <person name="Aradhya M.K."/>
            <person name="Leslie C.A."/>
            <person name="Dandekar A.M."/>
            <person name="Salzberg S.L."/>
            <person name="Wegrzyn J.L."/>
            <person name="Langley C.H."/>
            <person name="Neale D.B."/>
        </authorList>
    </citation>
    <scope>NUCLEOTIDE SEQUENCE</scope>
    <source>
        <tissue evidence="2">Leaves</tissue>
    </source>
</reference>
<keyword evidence="1" id="KW-1133">Transmembrane helix</keyword>
<dbReference type="Proteomes" id="UP000619265">
    <property type="component" value="Unassembled WGS sequence"/>
</dbReference>
<gene>
    <name evidence="2" type="ORF">F2P56_019074</name>
</gene>
<dbReference type="Gene3D" id="3.40.50.2000">
    <property type="entry name" value="Glycogen Phosphorylase B"/>
    <property type="match status" value="1"/>
</dbReference>
<proteinExistence type="predicted"/>
<feature type="transmembrane region" description="Helical" evidence="1">
    <location>
        <begin position="12"/>
        <end position="32"/>
    </location>
</feature>
<evidence type="ECO:0000256" key="1">
    <source>
        <dbReference type="SAM" id="Phobius"/>
    </source>
</evidence>
<dbReference type="InterPro" id="IPR050481">
    <property type="entry name" value="UDP-glycosyltransf_plant"/>
</dbReference>
<sequence>MAEPKKQLHIAMFPWLAFGHLLPFLELAKLIARRNGHRISFISTPRNIERLPKIPRNVEPLITLVKLPLPHVDNMPENAESSMDVPVHKIPYLMKAHDGLQEPLSTFLETSSPDWIIHDFSQYWLPPIAARLGISQAFFSVINASSLCFVGPPPKLPLSTSSETTKERDTSTRTELEHFLVPPKWVPFPTK</sequence>
<keyword evidence="1" id="KW-0812">Transmembrane</keyword>
<dbReference type="PANTHER" id="PTHR48049">
    <property type="entry name" value="GLYCOSYLTRANSFERASE"/>
    <property type="match status" value="1"/>
</dbReference>
<dbReference type="Gramene" id="Jr08_18560_p2">
    <property type="protein sequence ID" value="cds.Jr08_18560_p2"/>
    <property type="gene ID" value="Jr08_18560"/>
</dbReference>
<reference evidence="2" key="2">
    <citation type="submission" date="2020-03" db="EMBL/GenBank/DDBJ databases">
        <title>Walnut 2.0.</title>
        <authorList>
            <person name="Marrano A."/>
            <person name="Britton M."/>
            <person name="Zimin A.V."/>
            <person name="Zaini P.A."/>
            <person name="Workman R."/>
            <person name="Puiu D."/>
            <person name="Bianco L."/>
            <person name="Allen B.J."/>
            <person name="Troggio M."/>
            <person name="Leslie C.A."/>
            <person name="Timp W."/>
            <person name="Dendekar A."/>
            <person name="Salzberg S.L."/>
            <person name="Neale D.B."/>
        </authorList>
    </citation>
    <scope>NUCLEOTIDE SEQUENCE</scope>
    <source>
        <tissue evidence="2">Leaves</tissue>
    </source>
</reference>
<keyword evidence="1" id="KW-0472">Membrane</keyword>
<comment type="caution">
    <text evidence="2">The sequence shown here is derived from an EMBL/GenBank/DDBJ whole genome shotgun (WGS) entry which is preliminary data.</text>
</comment>
<evidence type="ECO:0000313" key="2">
    <source>
        <dbReference type="EMBL" id="KAF5463135.1"/>
    </source>
</evidence>
<dbReference type="SUPFAM" id="SSF53756">
    <property type="entry name" value="UDP-Glycosyltransferase/glycogen phosphorylase"/>
    <property type="match status" value="1"/>
</dbReference>
<dbReference type="AlphaFoldDB" id="A0A834CLJ1"/>
<dbReference type="GO" id="GO:0035251">
    <property type="term" value="F:UDP-glucosyltransferase activity"/>
    <property type="evidence" value="ECO:0007669"/>
    <property type="project" value="InterPro"/>
</dbReference>
<evidence type="ECO:0008006" key="4">
    <source>
        <dbReference type="Google" id="ProtNLM"/>
    </source>
</evidence>
<name>A0A834CLJ1_JUGRE</name>
<accession>A0A834CLJ1</accession>